<dbReference type="InterPro" id="IPR019587">
    <property type="entry name" value="Polyketide_cyclase/dehydratase"/>
</dbReference>
<evidence type="ECO:0000313" key="1">
    <source>
        <dbReference type="EMBL" id="MFC4060856.1"/>
    </source>
</evidence>
<sequence>MLTWILVAIAVLLAVPVVSYLWTLARPHRVRTETEITASPERVWAVLTDLAAYPEWNPFIVSAEGEPRAGATLTNRISGNGGTMTFSPKVLVAAPGRELRWIGRFLMPGIVDGEHYFLIEDLGGGRVRFVQGETFTGALVPFAGSTLDVAGGFAAMNEALKARAEQTADEPR</sequence>
<dbReference type="CDD" id="cd07822">
    <property type="entry name" value="SRPBCC_4"/>
    <property type="match status" value="1"/>
</dbReference>
<comment type="caution">
    <text evidence="1">The sequence shown here is derived from an EMBL/GenBank/DDBJ whole genome shotgun (WGS) entry which is preliminary data.</text>
</comment>
<dbReference type="RefSeq" id="WP_377290497.1">
    <property type="nucleotide sequence ID" value="NZ_JBHSBM010000024.1"/>
</dbReference>
<protein>
    <submittedName>
        <fullName evidence="1">SRPBCC family protein</fullName>
    </submittedName>
</protein>
<proteinExistence type="predicted"/>
<dbReference type="Pfam" id="PF10604">
    <property type="entry name" value="Polyketide_cyc2"/>
    <property type="match status" value="1"/>
</dbReference>
<dbReference type="PANTHER" id="PTHR36166:SF1">
    <property type="entry name" value="SRPBCC DOMAIN-CONTAINING PROTEIN"/>
    <property type="match status" value="1"/>
</dbReference>
<gene>
    <name evidence="1" type="ORF">ACFOWE_21345</name>
</gene>
<dbReference type="Proteomes" id="UP001595850">
    <property type="component" value="Unassembled WGS sequence"/>
</dbReference>
<accession>A0ABV8IBM9</accession>
<name>A0ABV8IBM9_9ACTN</name>
<dbReference type="InterPro" id="IPR023393">
    <property type="entry name" value="START-like_dom_sf"/>
</dbReference>
<dbReference type="Gene3D" id="3.30.530.20">
    <property type="match status" value="1"/>
</dbReference>
<reference evidence="2" key="1">
    <citation type="journal article" date="2019" name="Int. J. Syst. Evol. Microbiol.">
        <title>The Global Catalogue of Microorganisms (GCM) 10K type strain sequencing project: providing services to taxonomists for standard genome sequencing and annotation.</title>
        <authorList>
            <consortium name="The Broad Institute Genomics Platform"/>
            <consortium name="The Broad Institute Genome Sequencing Center for Infectious Disease"/>
            <person name="Wu L."/>
            <person name="Ma J."/>
        </authorList>
    </citation>
    <scope>NUCLEOTIDE SEQUENCE [LARGE SCALE GENOMIC DNA]</scope>
    <source>
        <strain evidence="2">TBRC 4489</strain>
    </source>
</reference>
<evidence type="ECO:0000313" key="2">
    <source>
        <dbReference type="Proteomes" id="UP001595850"/>
    </source>
</evidence>
<dbReference type="EMBL" id="JBHSBM010000024">
    <property type="protein sequence ID" value="MFC4060856.1"/>
    <property type="molecule type" value="Genomic_DNA"/>
</dbReference>
<organism evidence="1 2">
    <name type="scientific">Planomonospora corallina</name>
    <dbReference type="NCBI Taxonomy" id="1806052"/>
    <lineage>
        <taxon>Bacteria</taxon>
        <taxon>Bacillati</taxon>
        <taxon>Actinomycetota</taxon>
        <taxon>Actinomycetes</taxon>
        <taxon>Streptosporangiales</taxon>
        <taxon>Streptosporangiaceae</taxon>
        <taxon>Planomonospora</taxon>
    </lineage>
</organism>
<keyword evidence="2" id="KW-1185">Reference proteome</keyword>
<dbReference type="PANTHER" id="PTHR36166">
    <property type="entry name" value="CHROMOSOME 9, WHOLE GENOME SHOTGUN SEQUENCE"/>
    <property type="match status" value="1"/>
</dbReference>
<dbReference type="SUPFAM" id="SSF55961">
    <property type="entry name" value="Bet v1-like"/>
    <property type="match status" value="1"/>
</dbReference>